<accession>A0ACC4BLM2</accession>
<name>A0ACC4BLM2_POPAL</name>
<protein>
    <submittedName>
        <fullName evidence="1">Uncharacterized protein</fullName>
    </submittedName>
</protein>
<evidence type="ECO:0000313" key="2">
    <source>
        <dbReference type="Proteomes" id="UP000309997"/>
    </source>
</evidence>
<feature type="non-terminal residue" evidence="1">
    <location>
        <position position="51"/>
    </location>
</feature>
<dbReference type="EMBL" id="RCHU02000010">
    <property type="protein sequence ID" value="KAL3579281.1"/>
    <property type="molecule type" value="Genomic_DNA"/>
</dbReference>
<comment type="caution">
    <text evidence="1">The sequence shown here is derived from an EMBL/GenBank/DDBJ whole genome shotgun (WGS) entry which is preliminary data.</text>
</comment>
<feature type="non-terminal residue" evidence="1">
    <location>
        <position position="1"/>
    </location>
</feature>
<dbReference type="Proteomes" id="UP000309997">
    <property type="component" value="Unassembled WGS sequence"/>
</dbReference>
<reference evidence="1 2" key="1">
    <citation type="journal article" date="2024" name="Plant Biotechnol. J.">
        <title>Genome and CRISPR/Cas9 system of a widespread forest tree (Populus alba) in the world.</title>
        <authorList>
            <person name="Liu Y.J."/>
            <person name="Jiang P.F."/>
            <person name="Han X.M."/>
            <person name="Li X.Y."/>
            <person name="Wang H.M."/>
            <person name="Wang Y.J."/>
            <person name="Wang X.X."/>
            <person name="Zeng Q.Y."/>
        </authorList>
    </citation>
    <scope>NUCLEOTIDE SEQUENCE [LARGE SCALE GENOMIC DNA]</scope>
    <source>
        <strain evidence="2">cv. PAL-ZL1</strain>
    </source>
</reference>
<sequence length="51" mass="5841">NRFGEAIRVLGKMRDYGCPPDNITYNTILDGLCKKGRLNEARDLLLDMKNK</sequence>
<organism evidence="1 2">
    <name type="scientific">Populus alba</name>
    <name type="common">White poplar</name>
    <dbReference type="NCBI Taxonomy" id="43335"/>
    <lineage>
        <taxon>Eukaryota</taxon>
        <taxon>Viridiplantae</taxon>
        <taxon>Streptophyta</taxon>
        <taxon>Embryophyta</taxon>
        <taxon>Tracheophyta</taxon>
        <taxon>Spermatophyta</taxon>
        <taxon>Magnoliopsida</taxon>
        <taxon>eudicotyledons</taxon>
        <taxon>Gunneridae</taxon>
        <taxon>Pentapetalae</taxon>
        <taxon>rosids</taxon>
        <taxon>fabids</taxon>
        <taxon>Malpighiales</taxon>
        <taxon>Salicaceae</taxon>
        <taxon>Saliceae</taxon>
        <taxon>Populus</taxon>
    </lineage>
</organism>
<evidence type="ECO:0000313" key="1">
    <source>
        <dbReference type="EMBL" id="KAL3579281.1"/>
    </source>
</evidence>
<keyword evidence="2" id="KW-1185">Reference proteome</keyword>
<gene>
    <name evidence="1" type="ORF">D5086_020785</name>
</gene>
<proteinExistence type="predicted"/>